<proteinExistence type="predicted"/>
<dbReference type="EMBL" id="GBXM01021083">
    <property type="protein sequence ID" value="JAH87494.1"/>
    <property type="molecule type" value="Transcribed_RNA"/>
</dbReference>
<dbReference type="AlphaFoldDB" id="A0A0E9WAS6"/>
<accession>A0A0E9WAS6</accession>
<evidence type="ECO:0000313" key="1">
    <source>
        <dbReference type="EMBL" id="JAH87494.1"/>
    </source>
</evidence>
<sequence>MINGSNVSDLLTIACQIAKNRFIDCLAAFLLMFPESSQIKYVLLITCCMGINCLSLSLCECFQFN</sequence>
<reference evidence="1" key="2">
    <citation type="journal article" date="2015" name="Fish Shellfish Immunol.">
        <title>Early steps in the European eel (Anguilla anguilla)-Vibrio vulnificus interaction in the gills: Role of the RtxA13 toxin.</title>
        <authorList>
            <person name="Callol A."/>
            <person name="Pajuelo D."/>
            <person name="Ebbesson L."/>
            <person name="Teles M."/>
            <person name="MacKenzie S."/>
            <person name="Amaro C."/>
        </authorList>
    </citation>
    <scope>NUCLEOTIDE SEQUENCE</scope>
</reference>
<reference evidence="1" key="1">
    <citation type="submission" date="2014-11" db="EMBL/GenBank/DDBJ databases">
        <authorList>
            <person name="Amaro Gonzalez C."/>
        </authorList>
    </citation>
    <scope>NUCLEOTIDE SEQUENCE</scope>
</reference>
<protein>
    <submittedName>
        <fullName evidence="1">Uncharacterized protein</fullName>
    </submittedName>
</protein>
<organism evidence="1">
    <name type="scientific">Anguilla anguilla</name>
    <name type="common">European freshwater eel</name>
    <name type="synonym">Muraena anguilla</name>
    <dbReference type="NCBI Taxonomy" id="7936"/>
    <lineage>
        <taxon>Eukaryota</taxon>
        <taxon>Metazoa</taxon>
        <taxon>Chordata</taxon>
        <taxon>Craniata</taxon>
        <taxon>Vertebrata</taxon>
        <taxon>Euteleostomi</taxon>
        <taxon>Actinopterygii</taxon>
        <taxon>Neopterygii</taxon>
        <taxon>Teleostei</taxon>
        <taxon>Anguilliformes</taxon>
        <taxon>Anguillidae</taxon>
        <taxon>Anguilla</taxon>
    </lineage>
</organism>
<name>A0A0E9WAS6_ANGAN</name>